<dbReference type="InterPro" id="IPR043731">
    <property type="entry name" value="DUF5674"/>
</dbReference>
<proteinExistence type="predicted"/>
<reference evidence="1 2" key="2">
    <citation type="submission" date="2019-08" db="EMBL/GenBank/DDBJ databases">
        <authorList>
            <person name="Henke P."/>
        </authorList>
    </citation>
    <scope>NUCLEOTIDE SEQUENCE [LARGE SCALE GENOMIC DNA]</scope>
    <source>
        <strain evidence="1">Phe10_nw2017</strain>
    </source>
</reference>
<dbReference type="Proteomes" id="UP000321083">
    <property type="component" value="Unassembled WGS sequence"/>
</dbReference>
<dbReference type="Pfam" id="PF18924">
    <property type="entry name" value="DUF5674"/>
    <property type="match status" value="1"/>
</dbReference>
<gene>
    <name evidence="1" type="ORF">E3A20_00500</name>
</gene>
<sequence>MQIIDKPIDINIIKDSASQSHILFTKAVVDIDKKIMVIGSELHVDEEQLLLDEGSQQNFLWGINIWLKDDSYEIEFDSMINLRPNQKNFSRNVENSKTQELITNIVKGLII</sequence>
<reference evidence="1 2" key="1">
    <citation type="submission" date="2019-08" db="EMBL/GenBank/DDBJ databases">
        <title>100 year-old enigma solved: identification of Planctomyces bekefii, the type genus and species of the phylum Planctomycetes.</title>
        <authorList>
            <person name="Svetlana D.N."/>
            <person name="Overmann J."/>
        </authorList>
    </citation>
    <scope>NUCLEOTIDE SEQUENCE [LARGE SCALE GENOMIC DNA]</scope>
    <source>
        <strain evidence="1">Phe10_nw2017</strain>
    </source>
</reference>
<name>A0A5C6MCS3_9PLAN</name>
<comment type="caution">
    <text evidence="1">The sequence shown here is derived from an EMBL/GenBank/DDBJ whole genome shotgun (WGS) entry which is preliminary data.</text>
</comment>
<keyword evidence="2" id="KW-1185">Reference proteome</keyword>
<dbReference type="EMBL" id="SRHE01000003">
    <property type="protein sequence ID" value="TWW12711.1"/>
    <property type="molecule type" value="Genomic_DNA"/>
</dbReference>
<organism evidence="1 2">
    <name type="scientific">Planctomyces bekefii</name>
    <dbReference type="NCBI Taxonomy" id="1653850"/>
    <lineage>
        <taxon>Bacteria</taxon>
        <taxon>Pseudomonadati</taxon>
        <taxon>Planctomycetota</taxon>
        <taxon>Planctomycetia</taxon>
        <taxon>Planctomycetales</taxon>
        <taxon>Planctomycetaceae</taxon>
        <taxon>Planctomyces</taxon>
    </lineage>
</organism>
<protein>
    <submittedName>
        <fullName evidence="1">Uncharacterized protein</fullName>
    </submittedName>
</protein>
<dbReference type="AlphaFoldDB" id="A0A5C6MCS3"/>
<evidence type="ECO:0000313" key="1">
    <source>
        <dbReference type="EMBL" id="TWW12711.1"/>
    </source>
</evidence>
<accession>A0A5C6MCS3</accession>
<evidence type="ECO:0000313" key="2">
    <source>
        <dbReference type="Proteomes" id="UP000321083"/>
    </source>
</evidence>